<evidence type="ECO:0000313" key="8">
    <source>
        <dbReference type="Proteomes" id="UP000254893"/>
    </source>
</evidence>
<keyword evidence="4 5" id="KW-0326">Glycosidase</keyword>
<dbReference type="RefSeq" id="WP_115171479.1">
    <property type="nucleotide sequence ID" value="NZ_UGYW01000002.1"/>
</dbReference>
<keyword evidence="5" id="KW-1015">Disulfide bond</keyword>
<dbReference type="PANTHER" id="PTHR11452:SF75">
    <property type="entry name" value="ALPHA-GALACTOSIDASE MEL1"/>
    <property type="match status" value="1"/>
</dbReference>
<evidence type="ECO:0000259" key="6">
    <source>
        <dbReference type="Pfam" id="PF17801"/>
    </source>
</evidence>
<dbReference type="InterPro" id="IPR017853">
    <property type="entry name" value="GH"/>
</dbReference>
<dbReference type="InterPro" id="IPR013785">
    <property type="entry name" value="Aldolase_TIM"/>
</dbReference>
<organism evidence="7 8">
    <name type="scientific">Sphingobacterium spiritivorum</name>
    <name type="common">Flavobacterium spiritivorum</name>
    <dbReference type="NCBI Taxonomy" id="258"/>
    <lineage>
        <taxon>Bacteria</taxon>
        <taxon>Pseudomonadati</taxon>
        <taxon>Bacteroidota</taxon>
        <taxon>Sphingobacteriia</taxon>
        <taxon>Sphingobacteriales</taxon>
        <taxon>Sphingobacteriaceae</taxon>
        <taxon>Sphingobacterium</taxon>
    </lineage>
</organism>
<dbReference type="AlphaFoldDB" id="A0A380CTQ3"/>
<evidence type="ECO:0000313" key="7">
    <source>
        <dbReference type="EMBL" id="SUJ27382.1"/>
    </source>
</evidence>
<dbReference type="Proteomes" id="UP000254893">
    <property type="component" value="Unassembled WGS sequence"/>
</dbReference>
<comment type="similarity">
    <text evidence="1 5">Belongs to the glycosyl hydrolase 27 family.</text>
</comment>
<dbReference type="EC" id="3.2.1.22" evidence="5"/>
<dbReference type="PANTHER" id="PTHR11452">
    <property type="entry name" value="ALPHA-GALACTOSIDASE/ALPHA-N-ACETYLGALACTOSAMINIDASE"/>
    <property type="match status" value="1"/>
</dbReference>
<dbReference type="SUPFAM" id="SSF51011">
    <property type="entry name" value="Glycosyl hydrolase domain"/>
    <property type="match status" value="1"/>
</dbReference>
<sequence>MKLKFSSIAILLFVFQLNMLNSSGQSVKAPIMGWSSWNSFRIHIDEKLIKEQADALISSGLYNAGYRYINVDDGYFGGRDKDGKLFVDSTKFPNGMGAVADYIHSKGLKAGLYSEGGKNTCGSIWDNDTKGIGVGMYGHEKQDAELFFKEWNFDFIKVDWCGGKEMNLNEEEQYTKIVHAVKEAKPDAGFNLCRWQFPGEWALKLVDSWRISEDIRNNFASVLHIIDLNRDMYTYASPGHYNDMDMLQVGRGMSYEEDKTHFSMWCMLNSPLMAGNDLRTISAQTIEILTNKELIALNQDKLFYQARSILREGNIEIWEKLLSDKKKKAIAIMNRGESAAEYTLNARSVGLAGRSNMRDLWLHRSLGKIGKERKFTIPAHGIVVLEISI</sequence>
<dbReference type="InterPro" id="IPR002241">
    <property type="entry name" value="Glyco_hydro_27"/>
</dbReference>
<gene>
    <name evidence="7" type="primary">agaA</name>
    <name evidence="7" type="ORF">NCTC11388_04167</name>
</gene>
<evidence type="ECO:0000256" key="5">
    <source>
        <dbReference type="RuleBase" id="RU361168"/>
    </source>
</evidence>
<dbReference type="CDD" id="cd14792">
    <property type="entry name" value="GH27"/>
    <property type="match status" value="1"/>
</dbReference>
<dbReference type="PRINTS" id="PR00740">
    <property type="entry name" value="GLHYDRLASE27"/>
</dbReference>
<evidence type="ECO:0000256" key="3">
    <source>
        <dbReference type="ARBA" id="ARBA00022801"/>
    </source>
</evidence>
<dbReference type="Gene3D" id="3.20.20.70">
    <property type="entry name" value="Aldolase class I"/>
    <property type="match status" value="1"/>
</dbReference>
<accession>A0A380CTQ3</accession>
<dbReference type="Gene3D" id="2.60.40.1180">
    <property type="entry name" value="Golgi alpha-mannosidase II"/>
    <property type="match status" value="1"/>
</dbReference>
<protein>
    <recommendedName>
        <fullName evidence="5">Alpha-galactosidase</fullName>
        <ecNumber evidence="5">3.2.1.22</ecNumber>
    </recommendedName>
    <alternativeName>
        <fullName evidence="5">Melibiase</fullName>
    </alternativeName>
</protein>
<dbReference type="SUPFAM" id="SSF51445">
    <property type="entry name" value="(Trans)glycosidases"/>
    <property type="match status" value="1"/>
</dbReference>
<evidence type="ECO:0000256" key="2">
    <source>
        <dbReference type="ARBA" id="ARBA00022729"/>
    </source>
</evidence>
<evidence type="ECO:0000256" key="1">
    <source>
        <dbReference type="ARBA" id="ARBA00009743"/>
    </source>
</evidence>
<dbReference type="InterPro" id="IPR013780">
    <property type="entry name" value="Glyco_hydro_b"/>
</dbReference>
<keyword evidence="2" id="KW-0732">Signal</keyword>
<dbReference type="GO" id="GO:0004557">
    <property type="term" value="F:alpha-galactosidase activity"/>
    <property type="evidence" value="ECO:0007669"/>
    <property type="project" value="UniProtKB-EC"/>
</dbReference>
<feature type="domain" description="Alpha galactosidase C-terminal" evidence="6">
    <location>
        <begin position="312"/>
        <end position="387"/>
    </location>
</feature>
<name>A0A380CTQ3_SPHSI</name>
<proteinExistence type="inferred from homology"/>
<dbReference type="GO" id="GO:0005975">
    <property type="term" value="P:carbohydrate metabolic process"/>
    <property type="evidence" value="ECO:0007669"/>
    <property type="project" value="InterPro"/>
</dbReference>
<dbReference type="EMBL" id="UGYW01000002">
    <property type="protein sequence ID" value="SUJ27382.1"/>
    <property type="molecule type" value="Genomic_DNA"/>
</dbReference>
<dbReference type="InterPro" id="IPR041233">
    <property type="entry name" value="Melibiase_C"/>
</dbReference>
<dbReference type="Pfam" id="PF17801">
    <property type="entry name" value="Melibiase_C"/>
    <property type="match status" value="1"/>
</dbReference>
<dbReference type="Pfam" id="PF16499">
    <property type="entry name" value="Melibiase_2"/>
    <property type="match status" value="1"/>
</dbReference>
<evidence type="ECO:0000256" key="4">
    <source>
        <dbReference type="ARBA" id="ARBA00023295"/>
    </source>
</evidence>
<keyword evidence="3 5" id="KW-0378">Hydrolase</keyword>
<reference evidence="7 8" key="1">
    <citation type="submission" date="2018-06" db="EMBL/GenBank/DDBJ databases">
        <authorList>
            <consortium name="Pathogen Informatics"/>
            <person name="Doyle S."/>
        </authorList>
    </citation>
    <scope>NUCLEOTIDE SEQUENCE [LARGE SCALE GENOMIC DNA]</scope>
    <source>
        <strain evidence="7 8">NCTC11388</strain>
    </source>
</reference>
<comment type="catalytic activity">
    <reaction evidence="5">
        <text>Hydrolysis of terminal, non-reducing alpha-D-galactose residues in alpha-D-galactosides, including galactose oligosaccharides, galactomannans and galactolipids.</text>
        <dbReference type="EC" id="3.2.1.22"/>
    </reaction>
</comment>